<comment type="caution">
    <text evidence="2">The sequence shown here is derived from an EMBL/GenBank/DDBJ whole genome shotgun (WGS) entry which is preliminary data.</text>
</comment>
<dbReference type="Proteomes" id="UP000181901">
    <property type="component" value="Unassembled WGS sequence"/>
</dbReference>
<dbReference type="PROSITE" id="PS51833">
    <property type="entry name" value="HDOD"/>
    <property type="match status" value="1"/>
</dbReference>
<dbReference type="OrthoDB" id="9803649at2"/>
<dbReference type="PANTHER" id="PTHR33525">
    <property type="match status" value="1"/>
</dbReference>
<dbReference type="InterPro" id="IPR006675">
    <property type="entry name" value="HDIG_dom"/>
</dbReference>
<dbReference type="InterPro" id="IPR052340">
    <property type="entry name" value="RNase_Y/CdgJ"/>
</dbReference>
<dbReference type="PANTHER" id="PTHR33525:SF3">
    <property type="entry name" value="RIBONUCLEASE Y"/>
    <property type="match status" value="1"/>
</dbReference>
<dbReference type="InterPro" id="IPR003607">
    <property type="entry name" value="HD/PDEase_dom"/>
</dbReference>
<dbReference type="NCBIfam" id="TIGR00277">
    <property type="entry name" value="HDIG"/>
    <property type="match status" value="1"/>
</dbReference>
<evidence type="ECO:0000313" key="3">
    <source>
        <dbReference type="Proteomes" id="UP000181901"/>
    </source>
</evidence>
<sequence length="286" mass="31771">MNQDKIQGFLQELPLMREDLPFSPEVLKQLFVQTGNGSLASMEDVGETLGRDQGLTARILKLANSAYYGLQAEVQSVARAAAVLGMAEIRNIVLALGVTGLTRRYSMPEDFDLGRYWAHQFMVAMVARELSHMIDVGKPENLFTSGLLHDFGKLVTALKRPDDWAAIREMAESDEMLDSEAEEEYWGLDHAVIGALVLRSWDLPAALVEPVNWHHSPDLSPDFSNESNVISLADSVVHAVDDPDGRYGERVEELCRAVDVDVDDLLEVAEELVDSDDIEQFVNILS</sequence>
<name>A0A1J5MX80_9BACT</name>
<dbReference type="CDD" id="cd00077">
    <property type="entry name" value="HDc"/>
    <property type="match status" value="1"/>
</dbReference>
<organism evidence="2 3">
    <name type="scientific">Pseudodesulfovibrio hydrargyri</name>
    <dbReference type="NCBI Taxonomy" id="2125990"/>
    <lineage>
        <taxon>Bacteria</taxon>
        <taxon>Pseudomonadati</taxon>
        <taxon>Thermodesulfobacteriota</taxon>
        <taxon>Desulfovibrionia</taxon>
        <taxon>Desulfovibrionales</taxon>
        <taxon>Desulfovibrionaceae</taxon>
    </lineage>
</organism>
<dbReference type="AlphaFoldDB" id="A0A1J5MX80"/>
<gene>
    <name evidence="2" type="ORF">BerOc1_03126</name>
</gene>
<dbReference type="Gene3D" id="1.10.3210.10">
    <property type="entry name" value="Hypothetical protein af1432"/>
    <property type="match status" value="1"/>
</dbReference>
<dbReference type="SUPFAM" id="SSF109604">
    <property type="entry name" value="HD-domain/PDEase-like"/>
    <property type="match status" value="1"/>
</dbReference>
<dbReference type="InterPro" id="IPR013976">
    <property type="entry name" value="HDOD"/>
</dbReference>
<reference evidence="2 3" key="1">
    <citation type="submission" date="2015-09" db="EMBL/GenBank/DDBJ databases">
        <title>Genome of Desulfovibrio dechloracetivorans BerOc1, a mercury methylating strain isolated from highly hydrocarbons and metals contaminated coastal sediments.</title>
        <authorList>
            <person name="Goni Urriza M."/>
            <person name="Gassie C."/>
            <person name="Bouchez O."/>
            <person name="Klopp C."/>
            <person name="Ranchou-Peyruse A."/>
            <person name="Remy G."/>
        </authorList>
    </citation>
    <scope>NUCLEOTIDE SEQUENCE [LARGE SCALE GENOMIC DNA]</scope>
    <source>
        <strain evidence="2 3">BerOc1</strain>
    </source>
</reference>
<accession>A0A1J5MX80</accession>
<protein>
    <submittedName>
        <fullName evidence="2">HDOD domain protein</fullName>
    </submittedName>
</protein>
<evidence type="ECO:0000313" key="2">
    <source>
        <dbReference type="EMBL" id="OIQ51181.1"/>
    </source>
</evidence>
<evidence type="ECO:0000259" key="1">
    <source>
        <dbReference type="PROSITE" id="PS51833"/>
    </source>
</evidence>
<dbReference type="EMBL" id="LKAQ01000004">
    <property type="protein sequence ID" value="OIQ51181.1"/>
    <property type="molecule type" value="Genomic_DNA"/>
</dbReference>
<dbReference type="Pfam" id="PF08668">
    <property type="entry name" value="HDOD"/>
    <property type="match status" value="1"/>
</dbReference>
<keyword evidence="3" id="KW-1185">Reference proteome</keyword>
<proteinExistence type="predicted"/>
<feature type="domain" description="HDOD" evidence="1">
    <location>
        <begin position="20"/>
        <end position="217"/>
    </location>
</feature>
<dbReference type="RefSeq" id="WP_071546556.1">
    <property type="nucleotide sequence ID" value="NZ_LKAQ01000004.1"/>
</dbReference>